<feature type="active site" description="Charge relay system" evidence="6 7">
    <location>
        <position position="305"/>
    </location>
</feature>
<reference evidence="13" key="2">
    <citation type="submission" date="2016-10" db="EMBL/GenBank/DDBJ databases">
        <authorList>
            <person name="Varghese N."/>
            <person name="Submissions S."/>
        </authorList>
    </citation>
    <scope>NUCLEOTIDE SEQUENCE [LARGE SCALE GENOMIC DNA]</scope>
    <source>
        <strain evidence="13">CPCC 202695</strain>
    </source>
</reference>
<dbReference type="Proteomes" id="UP000893823">
    <property type="component" value="Unassembled WGS sequence"/>
</dbReference>
<feature type="active site" description="Charge relay system" evidence="6 7">
    <location>
        <position position="271"/>
    </location>
</feature>
<feature type="domain" description="PA" evidence="10">
    <location>
        <begin position="842"/>
        <end position="915"/>
    </location>
</feature>
<dbReference type="InterPro" id="IPR046450">
    <property type="entry name" value="PA_dom_sf"/>
</dbReference>
<dbReference type="PROSITE" id="PS51892">
    <property type="entry name" value="SUBTILASE"/>
    <property type="match status" value="1"/>
</dbReference>
<dbReference type="InterPro" id="IPR022398">
    <property type="entry name" value="Peptidase_S8_His-AS"/>
</dbReference>
<proteinExistence type="inferred from homology"/>
<evidence type="ECO:0000256" key="8">
    <source>
        <dbReference type="SAM" id="MobiDB-lite"/>
    </source>
</evidence>
<keyword evidence="14" id="KW-1185">Reference proteome</keyword>
<dbReference type="Pfam" id="PF00082">
    <property type="entry name" value="Peptidase_S8"/>
    <property type="match status" value="1"/>
</dbReference>
<keyword evidence="3 7" id="KW-0645">Protease</keyword>
<dbReference type="InterPro" id="IPR023828">
    <property type="entry name" value="Peptidase_S8_Ser-AS"/>
</dbReference>
<evidence type="ECO:0000259" key="9">
    <source>
        <dbReference type="Pfam" id="PF00082"/>
    </source>
</evidence>
<evidence type="ECO:0000313" key="11">
    <source>
        <dbReference type="EMBL" id="MCP2367436.1"/>
    </source>
</evidence>
<keyword evidence="4 7" id="KW-0378">Hydrolase</keyword>
<organism evidence="12 13">
    <name type="scientific">Agromyces flavus</name>
    <dbReference type="NCBI Taxonomy" id="589382"/>
    <lineage>
        <taxon>Bacteria</taxon>
        <taxon>Bacillati</taxon>
        <taxon>Actinomycetota</taxon>
        <taxon>Actinomycetes</taxon>
        <taxon>Micrococcales</taxon>
        <taxon>Microbacteriaceae</taxon>
        <taxon>Agromyces</taxon>
    </lineage>
</organism>
<dbReference type="PROSITE" id="PS00137">
    <property type="entry name" value="SUBTILASE_HIS"/>
    <property type="match status" value="1"/>
</dbReference>
<feature type="compositionally biased region" description="Low complexity" evidence="8">
    <location>
        <begin position="38"/>
        <end position="59"/>
    </location>
</feature>
<dbReference type="Gene3D" id="3.50.30.30">
    <property type="match status" value="1"/>
</dbReference>
<dbReference type="InterPro" id="IPR015500">
    <property type="entry name" value="Peptidase_S8_subtilisin-rel"/>
</dbReference>
<evidence type="ECO:0000259" key="10">
    <source>
        <dbReference type="Pfam" id="PF02225"/>
    </source>
</evidence>
<dbReference type="SUPFAM" id="SSF52743">
    <property type="entry name" value="Subtilisin-like"/>
    <property type="match status" value="1"/>
</dbReference>
<keyword evidence="5 7" id="KW-0720">Serine protease</keyword>
<dbReference type="OrthoDB" id="9813435at2"/>
<dbReference type="STRING" id="589382.SAMN04489721_3514"/>
<evidence type="ECO:0000256" key="6">
    <source>
        <dbReference type="PIRSR" id="PIRSR615500-1"/>
    </source>
</evidence>
<feature type="region of interest" description="Disordered" evidence="8">
    <location>
        <begin position="38"/>
        <end position="61"/>
    </location>
</feature>
<dbReference type="PROSITE" id="PS00138">
    <property type="entry name" value="SUBTILASE_SER"/>
    <property type="match status" value="1"/>
</dbReference>
<dbReference type="GO" id="GO:0006508">
    <property type="term" value="P:proteolysis"/>
    <property type="evidence" value="ECO:0007669"/>
    <property type="project" value="UniProtKB-KW"/>
</dbReference>
<dbReference type="PRINTS" id="PR00723">
    <property type="entry name" value="SUBTILISIN"/>
</dbReference>
<reference evidence="12" key="1">
    <citation type="submission" date="2016-10" db="EMBL/GenBank/DDBJ databases">
        <authorList>
            <person name="de Groot N.N."/>
        </authorList>
    </citation>
    <scope>NUCLEOTIDE SEQUENCE [LARGE SCALE GENOMIC DNA]</scope>
    <source>
        <strain evidence="12">CPCC 202695</strain>
    </source>
</reference>
<dbReference type="Pfam" id="PF02225">
    <property type="entry name" value="PA"/>
    <property type="match status" value="1"/>
</dbReference>
<evidence type="ECO:0000256" key="4">
    <source>
        <dbReference type="ARBA" id="ARBA00022801"/>
    </source>
</evidence>
<reference evidence="11" key="3">
    <citation type="submission" date="2022-06" db="EMBL/GenBank/DDBJ databases">
        <title>Genomic Encyclopedia of Type Strains, Phase III (KMG-III): the genomes of soil and plant-associated and newly described type strains.</title>
        <authorList>
            <person name="Whitman W."/>
        </authorList>
    </citation>
    <scope>NUCLEOTIDE SEQUENCE</scope>
    <source>
        <strain evidence="11">CPCC 202695</strain>
    </source>
</reference>
<feature type="active site" description="Charge relay system" evidence="6 7">
    <location>
        <position position="477"/>
    </location>
</feature>
<evidence type="ECO:0000256" key="3">
    <source>
        <dbReference type="ARBA" id="ARBA00022670"/>
    </source>
</evidence>
<name>A0A1H2A4Z1_9MICO</name>
<dbReference type="SUPFAM" id="SSF52025">
    <property type="entry name" value="PA domain"/>
    <property type="match status" value="1"/>
</dbReference>
<protein>
    <submittedName>
        <fullName evidence="12">Serine protease, subtilisin family</fullName>
    </submittedName>
    <submittedName>
        <fullName evidence="11">Subtilisin family serine protease</fullName>
    </submittedName>
</protein>
<evidence type="ECO:0000256" key="7">
    <source>
        <dbReference type="PROSITE-ProRule" id="PRU01240"/>
    </source>
</evidence>
<evidence type="ECO:0000313" key="13">
    <source>
        <dbReference type="Proteomes" id="UP000199482"/>
    </source>
</evidence>
<accession>A0A1H2A4Z1</accession>
<feature type="domain" description="Peptidase S8/S53" evidence="9">
    <location>
        <begin position="262"/>
        <end position="514"/>
    </location>
</feature>
<dbReference type="Proteomes" id="UP000199482">
    <property type="component" value="Chromosome I"/>
</dbReference>
<sequence>MPRRTTTPDPRRRRPIVAALGGLAIGIAGVGAALPAAADPAGGDGGAPAAPSVAAPAAPTGQHRVTLITGDRVTVTDLADGMHAVAVEPAAPGAGFRTVTAGDEVSIIPAAAEAYLAAGVVDPDLFNITRLIEYGYDDASVDATPVILELEAAPTSRRAEPAPAPALPELPGVAVGTPLESIGAAAASASHSDAAATWSALTGAAPDDAAGPRTFGPGPDPAAVKLGGGIAAIHLDGKVQATLDSSVPWIGAPEAWADGFTGAGVTVAVLDTGYDDTHPDLAGRVLPESASFVPDEEVAWDPNGHGTHVASTIAGTGAASGGAHRGVADGANLLVGKVLDQSGYGQDSWIIDAMEWAANRAPIVSMSLGSMQASDGEDLMAQALDDLAEQTGTLFVVAAGNSGAPETIGSPGSAEHALTVGSVDDPDGSLSWFSSQGPLVRTGTLKPDLAGPGNDVTAARSADRAGDGAYLAMSGTSMATPHVAGAAAIVKQQHPEYTAAQLRAALLSSATDVGLTPYQVGAGVLDVADAVDAAVVASSSGDFGMLAWGEEPTPVERTIEYANRTDSEVTIEFEAALADTTPGVEDPLSDDAAGEAFALGDDTLTIPAGETRAVTLTADPAKVPAGRQLSGALVASIDGEPVARTALGVIAEGERYDLTITATDFDGEPVETYGVLYNHDTQAYDLIGVAGETTLRLPAGRYSVMTVLELDREADTVADVLVGDPDLVLDGDASVAFDAREAEPVTVDVGEDGLEATVRRMDVTADGFETGVLAPVWTDELWAEPMTAPHVEAFDFVTRWRLQEPRLDLKAGKEQLDVIPQAGSMRFDGDLKVRAVAAGTGSAAEFAAIDAAGKVAVVTRSDAVSPSERAVNALAAGATMLLVANDADGELSEWVGADDGSDVAIPVATMSGVQGRRVFDALGSAKGGMTISGTGVADAHEIWDIARYDADAIPADLHYAPSDLARIDTWYRGEAGDRLAEFRWDLAPNGAYGFGFPMNAVRGIERTEWVNTDVDWYQDATVLDVGWQVRDVPRSYEPGEHVETSYFGPIVRPYVGEGYFAPYRSADWMQVNLPSWADGGDARHTGAFDVFAGHPGVSQNTDFYLDGELLKSGPFQGVNVWDLPDGDAEVRVVNTATHDGSALASSTKTLSEWTFTTSGSRDDWSFQFQPMIQTVYDIETDAAGMAGVGRKKGEAVPLSLELGHVAGAVGSGAMTEATLEVRVSGTDWKPVPLELLSADDSGPGEAPGGIFAEGRAWVSGYEASLPVPDAGAWLDLRVTATDAAGNTFSQEIERAVQVAPVNHGAVKGGPTPLT</sequence>
<dbReference type="PANTHER" id="PTHR43806:SF11">
    <property type="entry name" value="CEREVISIN-RELATED"/>
    <property type="match status" value="1"/>
</dbReference>
<keyword evidence="2" id="KW-0964">Secreted</keyword>
<dbReference type="GO" id="GO:0004252">
    <property type="term" value="F:serine-type endopeptidase activity"/>
    <property type="evidence" value="ECO:0007669"/>
    <property type="project" value="UniProtKB-UniRule"/>
</dbReference>
<dbReference type="RefSeq" id="WP_092675310.1">
    <property type="nucleotide sequence ID" value="NZ_BMDN01000002.1"/>
</dbReference>
<evidence type="ECO:0000313" key="12">
    <source>
        <dbReference type="EMBL" id="SDT41048.1"/>
    </source>
</evidence>
<evidence type="ECO:0000256" key="1">
    <source>
        <dbReference type="ARBA" id="ARBA00011073"/>
    </source>
</evidence>
<dbReference type="EMBL" id="LT629755">
    <property type="protein sequence ID" value="SDT41048.1"/>
    <property type="molecule type" value="Genomic_DNA"/>
</dbReference>
<dbReference type="InterPro" id="IPR003137">
    <property type="entry name" value="PA_domain"/>
</dbReference>
<gene>
    <name evidence="11" type="ORF">BCL57_001590</name>
    <name evidence="12" type="ORF">SAMN04489721_3514</name>
</gene>
<dbReference type="EMBL" id="SODL02000002">
    <property type="protein sequence ID" value="MCP2367436.1"/>
    <property type="molecule type" value="Genomic_DNA"/>
</dbReference>
<evidence type="ECO:0000313" key="14">
    <source>
        <dbReference type="Proteomes" id="UP000893823"/>
    </source>
</evidence>
<dbReference type="InterPro" id="IPR000209">
    <property type="entry name" value="Peptidase_S8/S53_dom"/>
</dbReference>
<keyword evidence="2" id="KW-0134">Cell wall</keyword>
<comment type="similarity">
    <text evidence="1 7">Belongs to the peptidase S8 family.</text>
</comment>
<dbReference type="PANTHER" id="PTHR43806">
    <property type="entry name" value="PEPTIDASE S8"/>
    <property type="match status" value="1"/>
</dbReference>
<dbReference type="Gene3D" id="3.40.50.200">
    <property type="entry name" value="Peptidase S8/S53 domain"/>
    <property type="match status" value="1"/>
</dbReference>
<dbReference type="InterPro" id="IPR036852">
    <property type="entry name" value="Peptidase_S8/S53_dom_sf"/>
</dbReference>
<dbReference type="InterPro" id="IPR050131">
    <property type="entry name" value="Peptidase_S8_subtilisin-like"/>
</dbReference>
<evidence type="ECO:0000256" key="5">
    <source>
        <dbReference type="ARBA" id="ARBA00022825"/>
    </source>
</evidence>
<evidence type="ECO:0000256" key="2">
    <source>
        <dbReference type="ARBA" id="ARBA00022512"/>
    </source>
</evidence>